<evidence type="ECO:0000256" key="5">
    <source>
        <dbReference type="ARBA" id="ARBA00022692"/>
    </source>
</evidence>
<feature type="transmembrane region" description="Helical" evidence="8">
    <location>
        <begin position="5"/>
        <end position="23"/>
    </location>
</feature>
<feature type="transmembrane region" description="Helical" evidence="8">
    <location>
        <begin position="139"/>
        <end position="157"/>
    </location>
</feature>
<evidence type="ECO:0000256" key="3">
    <source>
        <dbReference type="ARBA" id="ARBA00022676"/>
    </source>
</evidence>
<evidence type="ECO:0000256" key="7">
    <source>
        <dbReference type="ARBA" id="ARBA00023136"/>
    </source>
</evidence>
<organism evidence="10 11">
    <name type="scientific">Candidatus Gottesmanbacteria bacterium CG11_big_fil_rev_8_21_14_0_20_37_11</name>
    <dbReference type="NCBI Taxonomy" id="1974575"/>
    <lineage>
        <taxon>Bacteria</taxon>
        <taxon>Candidatus Gottesmaniibacteriota</taxon>
    </lineage>
</organism>
<dbReference type="InterPro" id="IPR038731">
    <property type="entry name" value="RgtA/B/C-like"/>
</dbReference>
<comment type="caution">
    <text evidence="10">The sequence shown here is derived from an EMBL/GenBank/DDBJ whole genome shotgun (WGS) entry which is preliminary data.</text>
</comment>
<feature type="transmembrane region" description="Helical" evidence="8">
    <location>
        <begin position="359"/>
        <end position="378"/>
    </location>
</feature>
<feature type="transmembrane region" description="Helical" evidence="8">
    <location>
        <begin position="304"/>
        <end position="326"/>
    </location>
</feature>
<keyword evidence="3" id="KW-0328">Glycosyltransferase</keyword>
<evidence type="ECO:0000313" key="10">
    <source>
        <dbReference type="EMBL" id="PIR08190.1"/>
    </source>
</evidence>
<comment type="subcellular location">
    <subcellularLocation>
        <location evidence="1">Cell membrane</location>
        <topology evidence="1">Multi-pass membrane protein</topology>
    </subcellularLocation>
</comment>
<reference evidence="10 11" key="1">
    <citation type="submission" date="2017-09" db="EMBL/GenBank/DDBJ databases">
        <title>Depth-based differentiation of microbial function through sediment-hosted aquifers and enrichment of novel symbionts in the deep terrestrial subsurface.</title>
        <authorList>
            <person name="Probst A.J."/>
            <person name="Ladd B."/>
            <person name="Jarett J.K."/>
            <person name="Geller-Mcgrath D.E."/>
            <person name="Sieber C.M."/>
            <person name="Emerson J.B."/>
            <person name="Anantharaman K."/>
            <person name="Thomas B.C."/>
            <person name="Malmstrom R."/>
            <person name="Stieglmeier M."/>
            <person name="Klingl A."/>
            <person name="Woyke T."/>
            <person name="Ryan C.M."/>
            <person name="Banfield J.F."/>
        </authorList>
    </citation>
    <scope>NUCLEOTIDE SEQUENCE [LARGE SCALE GENOMIC DNA]</scope>
    <source>
        <strain evidence="10">CG11_big_fil_rev_8_21_14_0_20_37_11</strain>
    </source>
</reference>
<feature type="transmembrane region" description="Helical" evidence="8">
    <location>
        <begin position="86"/>
        <end position="106"/>
    </location>
</feature>
<proteinExistence type="predicted"/>
<dbReference type="AlphaFoldDB" id="A0A2H0NH32"/>
<feature type="transmembrane region" description="Helical" evidence="8">
    <location>
        <begin position="335"/>
        <end position="353"/>
    </location>
</feature>
<feature type="transmembrane region" description="Helical" evidence="8">
    <location>
        <begin position="186"/>
        <end position="202"/>
    </location>
</feature>
<dbReference type="EMBL" id="PCWS01000092">
    <property type="protein sequence ID" value="PIR08190.1"/>
    <property type="molecule type" value="Genomic_DNA"/>
</dbReference>
<keyword evidence="7 8" id="KW-0472">Membrane</keyword>
<evidence type="ECO:0000256" key="6">
    <source>
        <dbReference type="ARBA" id="ARBA00022989"/>
    </source>
</evidence>
<dbReference type="PANTHER" id="PTHR33908:SF11">
    <property type="entry name" value="MEMBRANE PROTEIN"/>
    <property type="match status" value="1"/>
</dbReference>
<evidence type="ECO:0000256" key="4">
    <source>
        <dbReference type="ARBA" id="ARBA00022679"/>
    </source>
</evidence>
<dbReference type="GO" id="GO:0016763">
    <property type="term" value="F:pentosyltransferase activity"/>
    <property type="evidence" value="ECO:0007669"/>
    <property type="project" value="TreeGrafter"/>
</dbReference>
<name>A0A2H0NH32_9BACT</name>
<evidence type="ECO:0000256" key="1">
    <source>
        <dbReference type="ARBA" id="ARBA00004651"/>
    </source>
</evidence>
<keyword evidence="2" id="KW-1003">Cell membrane</keyword>
<dbReference type="GO" id="GO:0005886">
    <property type="term" value="C:plasma membrane"/>
    <property type="evidence" value="ECO:0007669"/>
    <property type="project" value="UniProtKB-SubCell"/>
</dbReference>
<keyword evidence="4" id="KW-0808">Transferase</keyword>
<protein>
    <recommendedName>
        <fullName evidence="9">Glycosyltransferase RgtA/B/C/D-like domain-containing protein</fullName>
    </recommendedName>
</protein>
<dbReference type="InterPro" id="IPR050297">
    <property type="entry name" value="LipidA_mod_glycosyltrf_83"/>
</dbReference>
<dbReference type="Pfam" id="PF13231">
    <property type="entry name" value="PMT_2"/>
    <property type="match status" value="1"/>
</dbReference>
<sequence length="539" mass="62618">MKNKFIIIMIFIIAFILRFWQLGVNPPSLDWDEASLGYNAYSILKTGRDEYGIFLPLSIRSFNDYKPPLYTYLSILPVKVFGLTEFSTRFISALFGLLGVILTYYLVKEIFKKMSAKYYLLVTFFLSLSPWHLQFSRVAFEANVALTLFIGGVLFFVKGLTKGIYLSLSLFLFGLSMYTYHSTRLVVPFLILGAVIIFYKEMRQKKLWLILSGILLSVIILPIILSFASSTSARFGSVTILNPSERLGQSIKDIEADQDKKDFLGKLMHNRRLVFGREILADYLDHFNFDFLFLTGDFAARHHAVGFGMLYIWELPFILIGAYFLLNTLDKRKVLIVWWFLIAPLASALTKATPHAVRALLYLPTYQIFTALGVLSSIKLVRNKKTTKFGFSAVMVFAFGIFIINFYYYLHQYYIHTPIAHAQDWQYGYKEAVDTVSKIEDKYNKVIVTYKYDQPYIYFLFYQKIDPVWYQNQWTGLEIKRDERNFGKFEFRNIDWSNDVNLKNVLFVATPYEIPEEVGGVVKQIYFPDGSIAFNIIER</sequence>
<feature type="domain" description="Glycosyltransferase RgtA/B/C/D-like" evidence="9">
    <location>
        <begin position="66"/>
        <end position="220"/>
    </location>
</feature>
<dbReference type="PANTHER" id="PTHR33908">
    <property type="entry name" value="MANNOSYLTRANSFERASE YKCB-RELATED"/>
    <property type="match status" value="1"/>
</dbReference>
<dbReference type="GO" id="GO:0009103">
    <property type="term" value="P:lipopolysaccharide biosynthetic process"/>
    <property type="evidence" value="ECO:0007669"/>
    <property type="project" value="UniProtKB-ARBA"/>
</dbReference>
<keyword evidence="6 8" id="KW-1133">Transmembrane helix</keyword>
<keyword evidence="5 8" id="KW-0812">Transmembrane</keyword>
<feature type="transmembrane region" description="Helical" evidence="8">
    <location>
        <begin position="207"/>
        <end position="228"/>
    </location>
</feature>
<evidence type="ECO:0000313" key="11">
    <source>
        <dbReference type="Proteomes" id="UP000230707"/>
    </source>
</evidence>
<feature type="transmembrane region" description="Helical" evidence="8">
    <location>
        <begin position="390"/>
        <end position="410"/>
    </location>
</feature>
<dbReference type="Proteomes" id="UP000230707">
    <property type="component" value="Unassembled WGS sequence"/>
</dbReference>
<gene>
    <name evidence="10" type="ORF">COV53_04130</name>
</gene>
<evidence type="ECO:0000259" key="9">
    <source>
        <dbReference type="Pfam" id="PF13231"/>
    </source>
</evidence>
<evidence type="ECO:0000256" key="2">
    <source>
        <dbReference type="ARBA" id="ARBA00022475"/>
    </source>
</evidence>
<accession>A0A2H0NH32</accession>
<evidence type="ECO:0000256" key="8">
    <source>
        <dbReference type="SAM" id="Phobius"/>
    </source>
</evidence>